<evidence type="ECO:0000313" key="3">
    <source>
        <dbReference type="Proteomes" id="UP001056436"/>
    </source>
</evidence>
<organism evidence="2 3">
    <name type="scientific">Colletotrichum abscissum</name>
    <dbReference type="NCBI Taxonomy" id="1671311"/>
    <lineage>
        <taxon>Eukaryota</taxon>
        <taxon>Fungi</taxon>
        <taxon>Dikarya</taxon>
        <taxon>Ascomycota</taxon>
        <taxon>Pezizomycotina</taxon>
        <taxon>Sordariomycetes</taxon>
        <taxon>Hypocreomycetidae</taxon>
        <taxon>Glomerellales</taxon>
        <taxon>Glomerellaceae</taxon>
        <taxon>Colletotrichum</taxon>
        <taxon>Colletotrichum acutatum species complex</taxon>
    </lineage>
</organism>
<evidence type="ECO:0000313" key="2">
    <source>
        <dbReference type="EMBL" id="KAI3530205.1"/>
    </source>
</evidence>
<accession>A0A9P9X0W9</accession>
<proteinExistence type="predicted"/>
<evidence type="ECO:0000256" key="1">
    <source>
        <dbReference type="SAM" id="Coils"/>
    </source>
</evidence>
<keyword evidence="1" id="KW-0175">Coiled coil</keyword>
<comment type="caution">
    <text evidence="2">The sequence shown here is derived from an EMBL/GenBank/DDBJ whole genome shotgun (WGS) entry which is preliminary data.</text>
</comment>
<dbReference type="AlphaFoldDB" id="A0A9P9X0W9"/>
<name>A0A9P9X0W9_9PEZI</name>
<reference evidence="2" key="1">
    <citation type="submission" date="2019-01" db="EMBL/GenBank/DDBJ databases">
        <title>Colletotrichum abscissum LGMF1257.</title>
        <authorList>
            <person name="Baroncelli R."/>
        </authorList>
    </citation>
    <scope>NUCLEOTIDE SEQUENCE</scope>
    <source>
        <strain evidence="2">Ca142</strain>
    </source>
</reference>
<sequence length="301" mass="34217">MEIGHGLKSCTKEIHVATMQIDGCNVHLIDTPGFDDTELKDSDILMSIAQYLQSPVRLSGIFYLHPINSRRMGGVATRNLDLLRCMVGQDNMKNVKLITTMWDDVEHDQGEKHLEELTRDFWNGVVAAGAQVDRCYDAARDGRRIIQSVLKTSSVTLQLQQEMEDGCRLPETTAGKSLMDRYDELQERYQADMKVLREQLAKASMDRDRQVELEKLHADKLQKQVDIAEQARKLLEADRKLQGKSRSSVRRVLVTAPYSDTVDQNRDPVMSLSPSFVLIVGFGRLMHPIFLCYAYDSKSQP</sequence>
<dbReference type="Gene3D" id="3.40.50.300">
    <property type="entry name" value="P-loop containing nucleotide triphosphate hydrolases"/>
    <property type="match status" value="1"/>
</dbReference>
<keyword evidence="3" id="KW-1185">Reference proteome</keyword>
<protein>
    <submittedName>
        <fullName evidence="2">Kinesin light chain</fullName>
    </submittedName>
</protein>
<dbReference type="SUPFAM" id="SSF52540">
    <property type="entry name" value="P-loop containing nucleoside triphosphate hydrolases"/>
    <property type="match status" value="1"/>
</dbReference>
<gene>
    <name evidence="2" type="ORF">CABS02_14587</name>
</gene>
<dbReference type="EMBL" id="SDAQ01000209">
    <property type="protein sequence ID" value="KAI3530205.1"/>
    <property type="molecule type" value="Genomic_DNA"/>
</dbReference>
<dbReference type="Proteomes" id="UP001056436">
    <property type="component" value="Unassembled WGS sequence"/>
</dbReference>
<dbReference type="InterPro" id="IPR027417">
    <property type="entry name" value="P-loop_NTPase"/>
</dbReference>
<feature type="coiled-coil region" evidence="1">
    <location>
        <begin position="179"/>
        <end position="238"/>
    </location>
</feature>
<dbReference type="OrthoDB" id="8954335at2759"/>